<feature type="region of interest" description="Disordered" evidence="1">
    <location>
        <begin position="90"/>
        <end position="115"/>
    </location>
</feature>
<organism evidence="2 3">
    <name type="scientific">Macrostomum lignano</name>
    <dbReference type="NCBI Taxonomy" id="282301"/>
    <lineage>
        <taxon>Eukaryota</taxon>
        <taxon>Metazoa</taxon>
        <taxon>Spiralia</taxon>
        <taxon>Lophotrochozoa</taxon>
        <taxon>Platyhelminthes</taxon>
        <taxon>Rhabditophora</taxon>
        <taxon>Macrostomorpha</taxon>
        <taxon>Macrostomida</taxon>
        <taxon>Macrostomidae</taxon>
        <taxon>Macrostomum</taxon>
    </lineage>
</organism>
<keyword evidence="2" id="KW-1185">Reference proteome</keyword>
<dbReference type="WBParaSite" id="maker-unitig_40436-snap-gene-0.2-mRNA-1">
    <property type="protein sequence ID" value="maker-unitig_40436-snap-gene-0.2-mRNA-1"/>
    <property type="gene ID" value="maker-unitig_40436-snap-gene-0.2"/>
</dbReference>
<evidence type="ECO:0000256" key="1">
    <source>
        <dbReference type="SAM" id="MobiDB-lite"/>
    </source>
</evidence>
<proteinExistence type="predicted"/>
<accession>A0A1I8FMY7</accession>
<evidence type="ECO:0000313" key="2">
    <source>
        <dbReference type="Proteomes" id="UP000095280"/>
    </source>
</evidence>
<reference evidence="3" key="1">
    <citation type="submission" date="2016-11" db="UniProtKB">
        <authorList>
            <consortium name="WormBaseParasite"/>
        </authorList>
    </citation>
    <scope>IDENTIFICATION</scope>
</reference>
<sequence>MEQLHAASDGPGVAGRVRQAAAANAACSVSSSELRLGGDRTNGVIELVRRCSCRRFIFAGRRRRCSSSPAPPQRAPPASRAALLTGATSLVPPRQPQRQRPNPTTAQQPAPWPSTSAAAVAPAAAASAALSNAAWRQFDQADPFDVTWADRAARATSPAAPTRSCRSSSLREAAGRRSVLTCDNARLSQWRWTAGLSGSLHYLEYFAYFWTILLIV</sequence>
<feature type="compositionally biased region" description="Low complexity" evidence="1">
    <location>
        <begin position="96"/>
        <end position="115"/>
    </location>
</feature>
<dbReference type="Proteomes" id="UP000095280">
    <property type="component" value="Unplaced"/>
</dbReference>
<name>A0A1I8FMY7_9PLAT</name>
<protein>
    <submittedName>
        <fullName evidence="3">Uncharacterized protein</fullName>
    </submittedName>
</protein>
<dbReference type="AlphaFoldDB" id="A0A1I8FMY7"/>
<evidence type="ECO:0000313" key="3">
    <source>
        <dbReference type="WBParaSite" id="maker-unitig_40436-snap-gene-0.2-mRNA-1"/>
    </source>
</evidence>